<dbReference type="OrthoDB" id="428734at2759"/>
<organism evidence="2 3">
    <name type="scientific">Stentor coeruleus</name>
    <dbReference type="NCBI Taxonomy" id="5963"/>
    <lineage>
        <taxon>Eukaryota</taxon>
        <taxon>Sar</taxon>
        <taxon>Alveolata</taxon>
        <taxon>Ciliophora</taxon>
        <taxon>Postciliodesmatophora</taxon>
        <taxon>Heterotrichea</taxon>
        <taxon>Heterotrichida</taxon>
        <taxon>Stentoridae</taxon>
        <taxon>Stentor</taxon>
    </lineage>
</organism>
<evidence type="ECO:0000313" key="3">
    <source>
        <dbReference type="Proteomes" id="UP000187209"/>
    </source>
</evidence>
<dbReference type="InterPro" id="IPR050410">
    <property type="entry name" value="CCR4/nocturin_mRNA_transcr"/>
</dbReference>
<dbReference type="Pfam" id="PF03372">
    <property type="entry name" value="Exo_endo_phos"/>
    <property type="match status" value="1"/>
</dbReference>
<gene>
    <name evidence="2" type="ORF">SteCoe_37343</name>
</gene>
<dbReference type="InterPro" id="IPR036691">
    <property type="entry name" value="Endo/exonu/phosph_ase_sf"/>
</dbReference>
<dbReference type="EMBL" id="MPUH01001865">
    <property type="protein sequence ID" value="OMJ65975.1"/>
    <property type="molecule type" value="Genomic_DNA"/>
</dbReference>
<protein>
    <recommendedName>
        <fullName evidence="1">Endonuclease/exonuclease/phosphatase domain-containing protein</fullName>
    </recommendedName>
</protein>
<dbReference type="Gene3D" id="3.60.10.10">
    <property type="entry name" value="Endonuclease/exonuclease/phosphatase"/>
    <property type="match status" value="1"/>
</dbReference>
<evidence type="ECO:0000259" key="1">
    <source>
        <dbReference type="Pfam" id="PF03372"/>
    </source>
</evidence>
<dbReference type="AlphaFoldDB" id="A0A1R2ANF6"/>
<dbReference type="Proteomes" id="UP000187209">
    <property type="component" value="Unassembled WGS sequence"/>
</dbReference>
<dbReference type="PANTHER" id="PTHR12121:SF36">
    <property type="entry name" value="ENDONUCLEASE_EXONUCLEASE_PHOSPHATASE DOMAIN-CONTAINING PROTEIN"/>
    <property type="match status" value="1"/>
</dbReference>
<comment type="caution">
    <text evidence="2">The sequence shown here is derived from an EMBL/GenBank/DDBJ whole genome shotgun (WGS) entry which is preliminary data.</text>
</comment>
<dbReference type="GO" id="GO:0000175">
    <property type="term" value="F:3'-5'-RNA exonuclease activity"/>
    <property type="evidence" value="ECO:0007669"/>
    <property type="project" value="TreeGrafter"/>
</dbReference>
<reference evidence="2 3" key="1">
    <citation type="submission" date="2016-11" db="EMBL/GenBank/DDBJ databases">
        <title>The macronuclear genome of Stentor coeruleus: a giant cell with tiny introns.</title>
        <authorList>
            <person name="Slabodnick M."/>
            <person name="Ruby J.G."/>
            <person name="Reiff S.B."/>
            <person name="Swart E.C."/>
            <person name="Gosai S."/>
            <person name="Prabakaran S."/>
            <person name="Witkowska E."/>
            <person name="Larue G.E."/>
            <person name="Fisher S."/>
            <person name="Freeman R.M."/>
            <person name="Gunawardena J."/>
            <person name="Chu W."/>
            <person name="Stover N.A."/>
            <person name="Gregory B.D."/>
            <person name="Nowacki M."/>
            <person name="Derisi J."/>
            <person name="Roy S.W."/>
            <person name="Marshall W.F."/>
            <person name="Sood P."/>
        </authorList>
    </citation>
    <scope>NUCLEOTIDE SEQUENCE [LARGE SCALE GENOMIC DNA]</scope>
    <source>
        <strain evidence="2">WM001</strain>
    </source>
</reference>
<keyword evidence="3" id="KW-1185">Reference proteome</keyword>
<accession>A0A1R2ANF6</accession>
<name>A0A1R2ANF6_9CILI</name>
<dbReference type="InterPro" id="IPR005135">
    <property type="entry name" value="Endo/exonuclease/phosphatase"/>
</dbReference>
<dbReference type="PANTHER" id="PTHR12121">
    <property type="entry name" value="CARBON CATABOLITE REPRESSOR PROTEIN 4"/>
    <property type="match status" value="1"/>
</dbReference>
<feature type="domain" description="Endonuclease/exonuclease/phosphatase" evidence="1">
    <location>
        <begin position="32"/>
        <end position="311"/>
    </location>
</feature>
<dbReference type="SUPFAM" id="SSF56219">
    <property type="entry name" value="DNase I-like"/>
    <property type="match status" value="1"/>
</dbReference>
<sequence>MGSYFSSTQTVDIPNTEIPLSNPKSLTQFSVLTYNILANSYSSYMNHCPKKYLNFDYRSSLIFKQIQDINADFVCLQEVDKYENYFKPFLKKHGYKSHWKKRPSSWSPDGSLIAWKEDIWELVEIKEIDFNEESMNRRNSAYRKNNIGIIIVFKHKETNSGIIIGTAHFYWDPDLEYVKFFQGTVFKTIGFTIKSKYSLPIILCGDFNCMPESKTIKYLTNQEIELNPGVEIDNEILSIPKPQEFVLKSAYACYNQEGYPKFTNYTPDFKECIDYIMYSEGVNVEELGKVLDLEDLRGVCGLPNEKYPSDHLPLAARFSGSD</sequence>
<evidence type="ECO:0000313" key="2">
    <source>
        <dbReference type="EMBL" id="OMJ65975.1"/>
    </source>
</evidence>
<proteinExistence type="predicted"/>